<dbReference type="PANTHER" id="PTHR47431:SF2">
    <property type="entry name" value="ZN(II)2CYS6 TRANSCRIPTION FACTOR (EUROFUNG)"/>
    <property type="match status" value="1"/>
</dbReference>
<name>A0A6A5VMB7_9PLEO</name>
<dbReference type="Pfam" id="PF04082">
    <property type="entry name" value="Fungal_trans"/>
    <property type="match status" value="1"/>
</dbReference>
<gene>
    <name evidence="4" type="ORF">BU23DRAFT_549850</name>
</gene>
<dbReference type="OrthoDB" id="10067394at2759"/>
<dbReference type="PANTHER" id="PTHR47431">
    <property type="entry name" value="ZN(II)2CYS6 TRANSCRIPTION FACTOR (EUROFUNG)-RELATED"/>
    <property type="match status" value="1"/>
</dbReference>
<dbReference type="CDD" id="cd12148">
    <property type="entry name" value="fungal_TF_MHR"/>
    <property type="match status" value="1"/>
</dbReference>
<protein>
    <recommendedName>
        <fullName evidence="3">Xylanolytic transcriptional activator regulatory domain-containing protein</fullName>
    </recommendedName>
</protein>
<keyword evidence="1" id="KW-0539">Nucleus</keyword>
<feature type="signal peptide" evidence="2">
    <location>
        <begin position="1"/>
        <end position="21"/>
    </location>
</feature>
<evidence type="ECO:0000256" key="2">
    <source>
        <dbReference type="SAM" id="SignalP"/>
    </source>
</evidence>
<dbReference type="InterPro" id="IPR007219">
    <property type="entry name" value="XnlR_reg_dom"/>
</dbReference>
<dbReference type="AlphaFoldDB" id="A0A6A5VMB7"/>
<keyword evidence="5" id="KW-1185">Reference proteome</keyword>
<evidence type="ECO:0000313" key="5">
    <source>
        <dbReference type="Proteomes" id="UP000800036"/>
    </source>
</evidence>
<reference evidence="4" key="1">
    <citation type="journal article" date="2020" name="Stud. Mycol.">
        <title>101 Dothideomycetes genomes: a test case for predicting lifestyles and emergence of pathogens.</title>
        <authorList>
            <person name="Haridas S."/>
            <person name="Albert R."/>
            <person name="Binder M."/>
            <person name="Bloem J."/>
            <person name="Labutti K."/>
            <person name="Salamov A."/>
            <person name="Andreopoulos B."/>
            <person name="Baker S."/>
            <person name="Barry K."/>
            <person name="Bills G."/>
            <person name="Bluhm B."/>
            <person name="Cannon C."/>
            <person name="Castanera R."/>
            <person name="Culley D."/>
            <person name="Daum C."/>
            <person name="Ezra D."/>
            <person name="Gonzalez J."/>
            <person name="Henrissat B."/>
            <person name="Kuo A."/>
            <person name="Liang C."/>
            <person name="Lipzen A."/>
            <person name="Lutzoni F."/>
            <person name="Magnuson J."/>
            <person name="Mondo S."/>
            <person name="Nolan M."/>
            <person name="Ohm R."/>
            <person name="Pangilinan J."/>
            <person name="Park H.-J."/>
            <person name="Ramirez L."/>
            <person name="Alfaro M."/>
            <person name="Sun H."/>
            <person name="Tritt A."/>
            <person name="Yoshinaga Y."/>
            <person name="Zwiers L.-H."/>
            <person name="Turgeon B."/>
            <person name="Goodwin S."/>
            <person name="Spatafora J."/>
            <person name="Crous P."/>
            <person name="Grigoriev I."/>
        </authorList>
    </citation>
    <scope>NUCLEOTIDE SEQUENCE</scope>
    <source>
        <strain evidence="4">CBS 107.79</strain>
    </source>
</reference>
<organism evidence="4 5">
    <name type="scientific">Bimuria novae-zelandiae CBS 107.79</name>
    <dbReference type="NCBI Taxonomy" id="1447943"/>
    <lineage>
        <taxon>Eukaryota</taxon>
        <taxon>Fungi</taxon>
        <taxon>Dikarya</taxon>
        <taxon>Ascomycota</taxon>
        <taxon>Pezizomycotina</taxon>
        <taxon>Dothideomycetes</taxon>
        <taxon>Pleosporomycetidae</taxon>
        <taxon>Pleosporales</taxon>
        <taxon>Massarineae</taxon>
        <taxon>Didymosphaeriaceae</taxon>
        <taxon>Bimuria</taxon>
    </lineage>
</organism>
<sequence length="369" mass="40900">MVQARILYTIVLLAENALGEARIVPDSAIESALKLGLHRRDFAEKHASGLTTLEESMRRTWYELYVTDGCIATLQRKGLFKTNAVNAEVLLPCEELVYESGMCFMPVTLEDFHNSVFAEEEKVFSSFCYRIEAVRLVGRVLTITGGHGAEKELVQAVDNAPAAFIHHLPRSKSEPEVVNTFGELDELMFQAHTFIHYSTILLHFSRGDLISPDPVMQNVPGSNFTKLLCPYSRRYMHSIKAIEASKSLSILAALRAPVHKHSPFFMYPLALAATVQLSVGAIHAKSSSGCLEQHSDRVKLILGVLKSLGRHWSAADTVLRTLKKAASAVFRSPRNGPSHTVGQDEVVDSGMDTCPDVPIDNEWLHNFDV</sequence>
<feature type="chain" id="PRO_5025602208" description="Xylanolytic transcriptional activator regulatory domain-containing protein" evidence="2">
    <location>
        <begin position="22"/>
        <end position="369"/>
    </location>
</feature>
<dbReference type="GO" id="GO:0003677">
    <property type="term" value="F:DNA binding"/>
    <property type="evidence" value="ECO:0007669"/>
    <property type="project" value="InterPro"/>
</dbReference>
<dbReference type="GO" id="GO:0008270">
    <property type="term" value="F:zinc ion binding"/>
    <property type="evidence" value="ECO:0007669"/>
    <property type="project" value="InterPro"/>
</dbReference>
<dbReference type="Proteomes" id="UP000800036">
    <property type="component" value="Unassembled WGS sequence"/>
</dbReference>
<keyword evidence="2" id="KW-0732">Signal</keyword>
<evidence type="ECO:0000259" key="3">
    <source>
        <dbReference type="Pfam" id="PF04082"/>
    </source>
</evidence>
<feature type="domain" description="Xylanolytic transcriptional activator regulatory" evidence="3">
    <location>
        <begin position="27"/>
        <end position="95"/>
    </location>
</feature>
<evidence type="ECO:0000256" key="1">
    <source>
        <dbReference type="ARBA" id="ARBA00023242"/>
    </source>
</evidence>
<accession>A0A6A5VMB7</accession>
<evidence type="ECO:0000313" key="4">
    <source>
        <dbReference type="EMBL" id="KAF1978411.1"/>
    </source>
</evidence>
<dbReference type="EMBL" id="ML976660">
    <property type="protein sequence ID" value="KAF1978411.1"/>
    <property type="molecule type" value="Genomic_DNA"/>
</dbReference>
<dbReference type="GO" id="GO:0006351">
    <property type="term" value="P:DNA-templated transcription"/>
    <property type="evidence" value="ECO:0007669"/>
    <property type="project" value="InterPro"/>
</dbReference>
<proteinExistence type="predicted"/>